<comment type="caution">
    <text evidence="2">The sequence shown here is derived from an EMBL/GenBank/DDBJ whole genome shotgun (WGS) entry which is preliminary data.</text>
</comment>
<keyword evidence="1" id="KW-1133">Transmembrane helix</keyword>
<feature type="transmembrane region" description="Helical" evidence="1">
    <location>
        <begin position="20"/>
        <end position="44"/>
    </location>
</feature>
<evidence type="ECO:0000256" key="1">
    <source>
        <dbReference type="SAM" id="Phobius"/>
    </source>
</evidence>
<gene>
    <name evidence="2" type="ORF">OUZ56_033252</name>
</gene>
<proteinExistence type="predicted"/>
<evidence type="ECO:0000313" key="3">
    <source>
        <dbReference type="Proteomes" id="UP001234178"/>
    </source>
</evidence>
<evidence type="ECO:0000313" key="2">
    <source>
        <dbReference type="EMBL" id="KAK4017620.1"/>
    </source>
</evidence>
<keyword evidence="1" id="KW-0812">Transmembrane</keyword>
<keyword evidence="1" id="KW-0472">Membrane</keyword>
<name>A0ABQ9ZY70_9CRUS</name>
<sequence length="108" mass="12197">MYRARGSPLQNIPHTVKTAASAPVCSYFIITFFSLLSGGHYGGLNLAQARNLWRNLHEVGHPTLRILRKCENQICVQSVSLWFTDYNSFSPRSVKPHRQKYPIGLPLG</sequence>
<keyword evidence="3" id="KW-1185">Reference proteome</keyword>
<organism evidence="2 3">
    <name type="scientific">Daphnia magna</name>
    <dbReference type="NCBI Taxonomy" id="35525"/>
    <lineage>
        <taxon>Eukaryota</taxon>
        <taxon>Metazoa</taxon>
        <taxon>Ecdysozoa</taxon>
        <taxon>Arthropoda</taxon>
        <taxon>Crustacea</taxon>
        <taxon>Branchiopoda</taxon>
        <taxon>Diplostraca</taxon>
        <taxon>Cladocera</taxon>
        <taxon>Anomopoda</taxon>
        <taxon>Daphniidae</taxon>
        <taxon>Daphnia</taxon>
    </lineage>
</organism>
<protein>
    <submittedName>
        <fullName evidence="2">Uncharacterized protein</fullName>
    </submittedName>
</protein>
<accession>A0ABQ9ZY70</accession>
<dbReference type="EMBL" id="JAOYFB010000010">
    <property type="protein sequence ID" value="KAK4017620.1"/>
    <property type="molecule type" value="Genomic_DNA"/>
</dbReference>
<dbReference type="Proteomes" id="UP001234178">
    <property type="component" value="Unassembled WGS sequence"/>
</dbReference>
<reference evidence="2 3" key="1">
    <citation type="journal article" date="2023" name="Nucleic Acids Res.">
        <title>The hologenome of Daphnia magna reveals possible DNA methylation and microbiome-mediated evolution of the host genome.</title>
        <authorList>
            <person name="Chaturvedi A."/>
            <person name="Li X."/>
            <person name="Dhandapani V."/>
            <person name="Marshall H."/>
            <person name="Kissane S."/>
            <person name="Cuenca-Cambronero M."/>
            <person name="Asole G."/>
            <person name="Calvet F."/>
            <person name="Ruiz-Romero M."/>
            <person name="Marangio P."/>
            <person name="Guigo R."/>
            <person name="Rago D."/>
            <person name="Mirbahai L."/>
            <person name="Eastwood N."/>
            <person name="Colbourne J.K."/>
            <person name="Zhou J."/>
            <person name="Mallon E."/>
            <person name="Orsini L."/>
        </authorList>
    </citation>
    <scope>NUCLEOTIDE SEQUENCE [LARGE SCALE GENOMIC DNA]</scope>
    <source>
        <strain evidence="2">LRV0_1</strain>
    </source>
</reference>